<keyword evidence="3" id="KW-0804">Transcription</keyword>
<dbReference type="Pfam" id="PF00356">
    <property type="entry name" value="LacI"/>
    <property type="match status" value="1"/>
</dbReference>
<dbReference type="PROSITE" id="PS50932">
    <property type="entry name" value="HTH_LACI_2"/>
    <property type="match status" value="1"/>
</dbReference>
<dbReference type="InterPro" id="IPR010982">
    <property type="entry name" value="Lambda_DNA-bd_dom_sf"/>
</dbReference>
<dbReference type="InterPro" id="IPR000843">
    <property type="entry name" value="HTH_LacI"/>
</dbReference>
<dbReference type="SMART" id="SM00354">
    <property type="entry name" value="HTH_LACI"/>
    <property type="match status" value="1"/>
</dbReference>
<evidence type="ECO:0000256" key="2">
    <source>
        <dbReference type="ARBA" id="ARBA00023125"/>
    </source>
</evidence>
<evidence type="ECO:0000256" key="3">
    <source>
        <dbReference type="ARBA" id="ARBA00023163"/>
    </source>
</evidence>
<dbReference type="Pfam" id="PF13377">
    <property type="entry name" value="Peripla_BP_3"/>
    <property type="match status" value="1"/>
</dbReference>
<evidence type="ECO:0000256" key="1">
    <source>
        <dbReference type="ARBA" id="ARBA00023015"/>
    </source>
</evidence>
<dbReference type="InterPro" id="IPR046335">
    <property type="entry name" value="LacI/GalR-like_sensor"/>
</dbReference>
<dbReference type="PROSITE" id="PS00356">
    <property type="entry name" value="HTH_LACI_1"/>
    <property type="match status" value="1"/>
</dbReference>
<dbReference type="InterPro" id="IPR028082">
    <property type="entry name" value="Peripla_BP_I"/>
</dbReference>
<organism evidence="5 6">
    <name type="scientific">Actinoplanes couchii</name>
    <dbReference type="NCBI Taxonomy" id="403638"/>
    <lineage>
        <taxon>Bacteria</taxon>
        <taxon>Bacillati</taxon>
        <taxon>Actinomycetota</taxon>
        <taxon>Actinomycetes</taxon>
        <taxon>Micromonosporales</taxon>
        <taxon>Micromonosporaceae</taxon>
        <taxon>Actinoplanes</taxon>
    </lineage>
</organism>
<dbReference type="CDD" id="cd01392">
    <property type="entry name" value="HTH_LacI"/>
    <property type="match status" value="1"/>
</dbReference>
<comment type="caution">
    <text evidence="5">The sequence shown here is derived from an EMBL/GenBank/DDBJ whole genome shotgun (WGS) entry which is preliminary data.</text>
</comment>
<evidence type="ECO:0000313" key="6">
    <source>
        <dbReference type="Proteomes" id="UP000612282"/>
    </source>
</evidence>
<name>A0ABQ3XP97_9ACTN</name>
<feature type="domain" description="HTH lacI-type" evidence="4">
    <location>
        <begin position="10"/>
        <end position="64"/>
    </location>
</feature>
<dbReference type="PANTHER" id="PTHR30146:SF138">
    <property type="entry name" value="TRANSCRIPTIONAL REGULATORY PROTEIN"/>
    <property type="match status" value="1"/>
</dbReference>
<gene>
    <name evidence="5" type="ORF">Aco03nite_086510</name>
</gene>
<dbReference type="CDD" id="cd06267">
    <property type="entry name" value="PBP1_LacI_sugar_binding-like"/>
    <property type="match status" value="1"/>
</dbReference>
<keyword evidence="2" id="KW-0238">DNA-binding</keyword>
<protein>
    <submittedName>
        <fullName evidence="5">LacI family transcriptional regulator</fullName>
    </submittedName>
</protein>
<accession>A0ABQ3XP97</accession>
<dbReference type="SUPFAM" id="SSF53822">
    <property type="entry name" value="Periplasmic binding protein-like I"/>
    <property type="match status" value="1"/>
</dbReference>
<evidence type="ECO:0000259" key="4">
    <source>
        <dbReference type="PROSITE" id="PS50932"/>
    </source>
</evidence>
<dbReference type="Proteomes" id="UP000612282">
    <property type="component" value="Unassembled WGS sequence"/>
</dbReference>
<keyword evidence="1" id="KW-0805">Transcription regulation</keyword>
<reference evidence="5 6" key="1">
    <citation type="submission" date="2021-01" db="EMBL/GenBank/DDBJ databases">
        <title>Whole genome shotgun sequence of Actinoplanes couchii NBRC 106145.</title>
        <authorList>
            <person name="Komaki H."/>
            <person name="Tamura T."/>
        </authorList>
    </citation>
    <scope>NUCLEOTIDE SEQUENCE [LARGE SCALE GENOMIC DNA]</scope>
    <source>
        <strain evidence="5 6">NBRC 106145</strain>
    </source>
</reference>
<keyword evidence="6" id="KW-1185">Reference proteome</keyword>
<sequence length="346" mass="36425">MTLAERRSRATIYDIARQVGVSASTVSRALHKPGRVSTDMEERIRTAATALGYRINPMARALPTGRSGALALLLSDITNPVYFPFIRGAERVSSATGSSLFIAESRESAASELHAAHRFQAAADGLVLVASRLDDQAIRDLADATPLVVVNREVDGVAGLIPDLRPGIGGALDHLRTLGHRSLVYLSGPSNSWMSRARWELLLDMAVDRDMNIVEIGPGTPTMEGGAAALLRVRASGATAVLAFNDLMAIGLLRACHAAGIAVPGHLSVVGFDDIFGADLTTPSLTTVRSPLTEMGAVAIRSLLAAVNGAVPVVPETLATELIIRASTSGPRHASASRPRHEENPT</sequence>
<dbReference type="RefSeq" id="WP_203807085.1">
    <property type="nucleotide sequence ID" value="NZ_BAAAQE010000105.1"/>
</dbReference>
<dbReference type="PANTHER" id="PTHR30146">
    <property type="entry name" value="LACI-RELATED TRANSCRIPTIONAL REPRESSOR"/>
    <property type="match status" value="1"/>
</dbReference>
<proteinExistence type="predicted"/>
<dbReference type="SUPFAM" id="SSF47413">
    <property type="entry name" value="lambda repressor-like DNA-binding domains"/>
    <property type="match status" value="1"/>
</dbReference>
<dbReference type="Gene3D" id="1.10.260.40">
    <property type="entry name" value="lambda repressor-like DNA-binding domains"/>
    <property type="match status" value="1"/>
</dbReference>
<evidence type="ECO:0000313" key="5">
    <source>
        <dbReference type="EMBL" id="GID60247.1"/>
    </source>
</evidence>
<dbReference type="Gene3D" id="3.40.50.2300">
    <property type="match status" value="2"/>
</dbReference>
<dbReference type="EMBL" id="BOMG01000105">
    <property type="protein sequence ID" value="GID60247.1"/>
    <property type="molecule type" value="Genomic_DNA"/>
</dbReference>